<gene>
    <name evidence="2" type="ORF">DVJ83_13870</name>
    <name evidence="4" type="ORF">GCM10008021_28500</name>
    <name evidence="3" type="ORF">GCM10010914_29310</name>
</gene>
<evidence type="ECO:0000313" key="5">
    <source>
        <dbReference type="Proteomes" id="UP000253744"/>
    </source>
</evidence>
<sequence length="157" mass="17102">MTGIPGVHPPAQPPVSAARQATGLLVYLLVGLYFGTVLVKSEAASWYRIQEMFRFESFHMFGLLGSAVLTGIVSTTLLRRFGHTRSGEEIRVSPKDRGWVRYVLGGLTFGLGWGLAGVCPGPIFVLIGAGVWPMLLTLLFALLGTYLYGVLQKRLPH</sequence>
<keyword evidence="1" id="KW-1133">Transmembrane helix</keyword>
<keyword evidence="2" id="KW-0614">Plasmid</keyword>
<dbReference type="GeneID" id="59166448"/>
<reference evidence="3" key="2">
    <citation type="journal article" date="2014" name="Int. J. Syst. Evol. Microbiol.">
        <title>Complete genome sequence of Corynebacterium casei LMG S-19264T (=DSM 44701T), isolated from a smear-ripened cheese.</title>
        <authorList>
            <consortium name="US DOE Joint Genome Institute (JGI-PGF)"/>
            <person name="Walter F."/>
            <person name="Albersmeier A."/>
            <person name="Kalinowski J."/>
            <person name="Ruckert C."/>
        </authorList>
    </citation>
    <scope>NUCLEOTIDE SEQUENCE</scope>
    <source>
        <strain evidence="3">CGMCC 1.8885</strain>
    </source>
</reference>
<reference evidence="2 5" key="3">
    <citation type="submission" date="2018-07" db="EMBL/GenBank/DDBJ databases">
        <title>Complete Genome and Methylome Analysis of Deinococcus wulumuqiensis NEB 479.</title>
        <authorList>
            <person name="Fomenkov A."/>
            <person name="Luyten Y."/>
            <person name="Vincze T."/>
            <person name="Anton B.P."/>
            <person name="Clark T."/>
            <person name="Roberts R.J."/>
            <person name="Morgan R.D."/>
        </authorList>
    </citation>
    <scope>NUCLEOTIDE SEQUENCE [LARGE SCALE GENOMIC DNA]</scope>
    <source>
        <strain evidence="2 5">NEB 479</strain>
        <plasmid evidence="2">pDrdA</plasmid>
        <plasmid evidence="5">Plasmid pdrda</plasmid>
    </source>
</reference>
<dbReference type="Proteomes" id="UP000652720">
    <property type="component" value="Unassembled WGS sequence"/>
</dbReference>
<evidence type="ECO:0000313" key="4">
    <source>
        <dbReference type="EMBL" id="GGP31199.1"/>
    </source>
</evidence>
<proteinExistence type="predicted"/>
<evidence type="ECO:0000313" key="3">
    <source>
        <dbReference type="EMBL" id="GGI92979.1"/>
    </source>
</evidence>
<protein>
    <submittedName>
        <fullName evidence="3">Transporter</fullName>
    </submittedName>
    <submittedName>
        <fullName evidence="2">YeeE/YedE family protein</fullName>
    </submittedName>
</protein>
<dbReference type="EMBL" id="BMMA01000048">
    <property type="protein sequence ID" value="GGI92979.1"/>
    <property type="molecule type" value="Genomic_DNA"/>
</dbReference>
<feature type="transmembrane region" description="Helical" evidence="1">
    <location>
        <begin position="21"/>
        <end position="39"/>
    </location>
</feature>
<evidence type="ECO:0000313" key="2">
    <source>
        <dbReference type="EMBL" id="AXH00275.1"/>
    </source>
</evidence>
<geneLocation type="plasmid" evidence="2">
    <name>pDrdA</name>
</geneLocation>
<reference evidence="4" key="1">
    <citation type="journal article" date="2014" name="Int. J. Syst. Evol. Microbiol.">
        <title>Complete genome of a new Firmicutes species belonging to the dominant human colonic microbiota ('Ruminococcus bicirculans') reveals two chromosomes and a selective capacity to utilize plant glucans.</title>
        <authorList>
            <consortium name="NISC Comparative Sequencing Program"/>
            <person name="Wegmann U."/>
            <person name="Louis P."/>
            <person name="Goesmann A."/>
            <person name="Henrissat B."/>
            <person name="Duncan S.H."/>
            <person name="Flint H.J."/>
        </authorList>
    </citation>
    <scope>NUCLEOTIDE SEQUENCE</scope>
    <source>
        <strain evidence="4">CGMCC 1.8884</strain>
    </source>
</reference>
<evidence type="ECO:0000313" key="6">
    <source>
        <dbReference type="Proteomes" id="UP000630135"/>
    </source>
</evidence>
<dbReference type="InterPro" id="IPR007272">
    <property type="entry name" value="Sulf_transp_TsuA/YedE"/>
</dbReference>
<feature type="transmembrane region" description="Helical" evidence="1">
    <location>
        <begin position="123"/>
        <end position="151"/>
    </location>
</feature>
<accession>A0A345IKQ2</accession>
<dbReference type="RefSeq" id="WP_017871461.1">
    <property type="nucleotide sequence ID" value="NZ_BMLZ01000057.1"/>
</dbReference>
<geneLocation type="plasmid" evidence="5">
    <name>pdrda</name>
</geneLocation>
<organism evidence="2 5">
    <name type="scientific">Deinococcus wulumuqiensis</name>
    <dbReference type="NCBI Taxonomy" id="980427"/>
    <lineage>
        <taxon>Bacteria</taxon>
        <taxon>Thermotogati</taxon>
        <taxon>Deinococcota</taxon>
        <taxon>Deinococci</taxon>
        <taxon>Deinococcales</taxon>
        <taxon>Deinococcaceae</taxon>
        <taxon>Deinococcus</taxon>
    </lineage>
</organism>
<keyword evidence="1" id="KW-0812">Transmembrane</keyword>
<dbReference type="EMBL" id="CP031159">
    <property type="protein sequence ID" value="AXH00275.1"/>
    <property type="molecule type" value="Genomic_DNA"/>
</dbReference>
<dbReference type="KEGG" id="dwu:DVJ83_13870"/>
<dbReference type="Proteomes" id="UP000253744">
    <property type="component" value="Plasmid pDrdA"/>
</dbReference>
<feature type="transmembrane region" description="Helical" evidence="1">
    <location>
        <begin position="59"/>
        <end position="78"/>
    </location>
</feature>
<name>A0A345IKQ2_9DEIO</name>
<dbReference type="Proteomes" id="UP000630135">
    <property type="component" value="Unassembled WGS sequence"/>
</dbReference>
<keyword evidence="1" id="KW-0472">Membrane</keyword>
<dbReference type="Pfam" id="PF04143">
    <property type="entry name" value="Sulf_transp"/>
    <property type="match status" value="1"/>
</dbReference>
<reference evidence="6" key="4">
    <citation type="journal article" date="2019" name="Int. J. Syst. Evol. Microbiol.">
        <title>The Global Catalogue of Microorganisms (GCM) 10K type strain sequencing project: providing services to taxonomists for standard genome sequencing and annotation.</title>
        <authorList>
            <consortium name="The Broad Institute Genomics Platform"/>
            <consortium name="The Broad Institute Genome Sequencing Center for Infectious Disease"/>
            <person name="Wu L."/>
            <person name="Ma J."/>
        </authorList>
    </citation>
    <scope>NUCLEOTIDE SEQUENCE [LARGE SCALE GENOMIC DNA]</scope>
    <source>
        <strain evidence="6">CGMCC 1.8884</strain>
    </source>
</reference>
<dbReference type="AlphaFoldDB" id="A0A345IKQ2"/>
<feature type="transmembrane region" description="Helical" evidence="1">
    <location>
        <begin position="99"/>
        <end position="117"/>
    </location>
</feature>
<keyword evidence="6" id="KW-1185">Reference proteome</keyword>
<dbReference type="STRING" id="1288484.GCA_000348665_02575"/>
<reference evidence="4" key="5">
    <citation type="submission" date="2024-05" db="EMBL/GenBank/DDBJ databases">
        <authorList>
            <person name="Sun Q."/>
            <person name="Zhou Y."/>
        </authorList>
    </citation>
    <scope>NUCLEOTIDE SEQUENCE</scope>
    <source>
        <strain evidence="4">CGMCC 1.8884</strain>
        <strain evidence="3">CGMCC 1.8885</strain>
    </source>
</reference>
<evidence type="ECO:0000256" key="1">
    <source>
        <dbReference type="SAM" id="Phobius"/>
    </source>
</evidence>
<dbReference type="EMBL" id="BMLZ01000057">
    <property type="protein sequence ID" value="GGP31199.1"/>
    <property type="molecule type" value="Genomic_DNA"/>
</dbReference>